<dbReference type="OrthoDB" id="10353730at2759"/>
<gene>
    <name evidence="1" type="ORF">PANT_7d00240</name>
</gene>
<sequence length="230" mass="25748">MNTTENILDEIAAAEAQWDTSPSAPAEVAFNTDNTDASDIIAMDEDNEERSVNGNECHSDQVALVGRDGTEVWCSRARVFEQSGKLSEMISDQQDSEARIHLPVSSSEAILLARGIDADISGWESYTLEELVRAANLFYNYDLRQWHVGLESAILDCLRRPEDDTFAMLRDQRFADKLVYTANQGSMSLLLSYIHEQGFSSTVNYVPGDDRPRKRRKVCTGAVHHCIPFP</sequence>
<name>M9LZF1_PSEA3</name>
<reference evidence="2" key="1">
    <citation type="journal article" date="2013" name="Genome Announc.">
        <title>Genome sequence of the basidiomycetous yeast Pseudozyma antarctica T-34, a producer of the glycolipid biosurfactants mannosylerythritol lipids.</title>
        <authorList>
            <person name="Morita T."/>
            <person name="Koike H."/>
            <person name="Koyama Y."/>
            <person name="Hagiwara H."/>
            <person name="Ito E."/>
            <person name="Fukuoka T."/>
            <person name="Imura T."/>
            <person name="Machida M."/>
            <person name="Kitamoto D."/>
        </authorList>
    </citation>
    <scope>NUCLEOTIDE SEQUENCE [LARGE SCALE GENOMIC DNA]</scope>
    <source>
        <strain evidence="2">T-34</strain>
    </source>
</reference>
<protein>
    <recommendedName>
        <fullName evidence="3">BTB domain-containing protein</fullName>
    </recommendedName>
</protein>
<dbReference type="AlphaFoldDB" id="M9LZF1"/>
<evidence type="ECO:0008006" key="3">
    <source>
        <dbReference type="Google" id="ProtNLM"/>
    </source>
</evidence>
<accession>M9LZF1</accession>
<evidence type="ECO:0000313" key="1">
    <source>
        <dbReference type="EMBL" id="GAC72715.1"/>
    </source>
</evidence>
<organism evidence="1 2">
    <name type="scientific">Pseudozyma antarctica (strain T-34)</name>
    <name type="common">Yeast</name>
    <name type="synonym">Candida antarctica</name>
    <dbReference type="NCBI Taxonomy" id="1151754"/>
    <lineage>
        <taxon>Eukaryota</taxon>
        <taxon>Fungi</taxon>
        <taxon>Dikarya</taxon>
        <taxon>Basidiomycota</taxon>
        <taxon>Ustilaginomycotina</taxon>
        <taxon>Ustilaginomycetes</taxon>
        <taxon>Ustilaginales</taxon>
        <taxon>Ustilaginaceae</taxon>
        <taxon>Moesziomyces</taxon>
    </lineage>
</organism>
<proteinExistence type="predicted"/>
<dbReference type="Proteomes" id="UP000011976">
    <property type="component" value="Unassembled WGS sequence"/>
</dbReference>
<dbReference type="EMBL" id="DF196773">
    <property type="protein sequence ID" value="GAC72715.1"/>
    <property type="molecule type" value="Genomic_DNA"/>
</dbReference>
<evidence type="ECO:0000313" key="2">
    <source>
        <dbReference type="Proteomes" id="UP000011976"/>
    </source>
</evidence>